<dbReference type="InterPro" id="IPR014001">
    <property type="entry name" value="Helicase_ATP-bd"/>
</dbReference>
<dbReference type="Pfam" id="PF00270">
    <property type="entry name" value="DEAD"/>
    <property type="match status" value="1"/>
</dbReference>
<keyword evidence="7" id="KW-1185">Reference proteome</keyword>
<evidence type="ECO:0000259" key="5">
    <source>
        <dbReference type="PROSITE" id="PS51192"/>
    </source>
</evidence>
<feature type="domain" description="Helicase ATP-binding" evidence="5">
    <location>
        <begin position="1"/>
        <end position="187"/>
    </location>
</feature>
<dbReference type="PROSITE" id="PS51192">
    <property type="entry name" value="HELICASE_ATP_BIND_1"/>
    <property type="match status" value="1"/>
</dbReference>
<dbReference type="OrthoDB" id="5575at2759"/>
<dbReference type="SUPFAM" id="SSF52540">
    <property type="entry name" value="P-loop containing nucleoside triphosphate hydrolases"/>
    <property type="match status" value="1"/>
</dbReference>
<evidence type="ECO:0000256" key="1">
    <source>
        <dbReference type="ARBA" id="ARBA00022741"/>
    </source>
</evidence>
<dbReference type="GO" id="GO:0004386">
    <property type="term" value="F:helicase activity"/>
    <property type="evidence" value="ECO:0007669"/>
    <property type="project" value="UniProtKB-KW"/>
</dbReference>
<keyword evidence="1" id="KW-0547">Nucleotide-binding</keyword>
<dbReference type="InterPro" id="IPR027417">
    <property type="entry name" value="P-loop_NTPase"/>
</dbReference>
<name>A0A7G2CP89_9TRYP</name>
<dbReference type="PANTHER" id="PTHR47961:SF6">
    <property type="entry name" value="DNA-DIRECTED DNA POLYMERASE"/>
    <property type="match status" value="1"/>
</dbReference>
<dbReference type="InterPro" id="IPR011545">
    <property type="entry name" value="DEAD/DEAH_box_helicase_dom"/>
</dbReference>
<protein>
    <submittedName>
        <fullName evidence="6">DEAD/DEAH box helicase, putative</fullName>
    </submittedName>
</protein>
<evidence type="ECO:0000256" key="2">
    <source>
        <dbReference type="ARBA" id="ARBA00022801"/>
    </source>
</evidence>
<keyword evidence="3 6" id="KW-0347">Helicase</keyword>
<dbReference type="AlphaFoldDB" id="A0A7G2CP89"/>
<sequence length="861" mass="95009">MDYSDNVLVGLPPGGGKTVLAELFVLSFLLQEALREESKDAGQHRVFYVTSNEDVVERRGLSWRMKFEEGLQQQVAHLTRAASVSQPETHRLLRSAPIVVVSAAALVNLVRREDPILRSMTHLIVDHLHLLRSAEGRFLEECIASLNSEPFLANGGTARPRLLGLTYPLITTNELGRWLAVPAAQRFNYGNSYRALQVRMETVDLPGARAREETALLSTLRYLQRPAYAAVPAVCFVPTADLAVRFARRVLLQCRDFIPEVPLNHDVEDEQLALFLAAGVAYLHHGTSLFDTLSVLELLDEPAVHPTSKASLPLILVCTYDVAGRLPAAAFVHGFLCPERPTGGLSEEEDGSREVAVVTSSDCTVSETLQMTSRVMQACLLYVRPTRRFMWSNLLNEPLPLESYLRYPSDFRETVNAAVARGVVENRTDVLRVLRAHYFLYHLQSNPNFYGVASLSAGEVGLFASEFADHVTALLEADGCVEVHGGSEDPHAALTSTRRGRAVAHHCIATDSVVQLAERLASLSAPDLTTLWECLTLSSEELAPRNVGEAAKVTDPAEGRALQTLVRCLATLPAVGRLAAHFDKLGEHLKLFALLLAYGTRVLPGMLHYEQTVLQRQEKLQQSPAYSEGNTVQVHPFELAEGIPAAERKLLCDIPLPIALRFTRAVEELLPLVVRVVAAAVETLDGAEHGSAVLSFMRLHQSFYQQRWYADPTAIPPSPSSPRVTDLTVQTAVHTKYEREVLTLSVAATIQHPSATPSGEEESVDHTPYEWWLACWAQAKQKKDSPACLMALRAQEMTPADGTIEDDNHQNNNENWNLRGDLFFPISALKTCTGETDLDAVSITVEIIHKTTPTTHKKIVF</sequence>
<dbReference type="Gene3D" id="3.40.50.300">
    <property type="entry name" value="P-loop containing nucleotide triphosphate hydrolases"/>
    <property type="match status" value="1"/>
</dbReference>
<proteinExistence type="predicted"/>
<organism evidence="6 7">
    <name type="scientific">Angomonas deanei</name>
    <dbReference type="NCBI Taxonomy" id="59799"/>
    <lineage>
        <taxon>Eukaryota</taxon>
        <taxon>Discoba</taxon>
        <taxon>Euglenozoa</taxon>
        <taxon>Kinetoplastea</taxon>
        <taxon>Metakinetoplastina</taxon>
        <taxon>Trypanosomatida</taxon>
        <taxon>Trypanosomatidae</taxon>
        <taxon>Strigomonadinae</taxon>
        <taxon>Angomonas</taxon>
    </lineage>
</organism>
<accession>A0A7G2CP89</accession>
<keyword evidence="2" id="KW-0378">Hydrolase</keyword>
<dbReference type="PANTHER" id="PTHR47961">
    <property type="entry name" value="DNA POLYMERASE THETA, PUTATIVE (AFU_ORTHOLOGUE AFUA_1G05260)-RELATED"/>
    <property type="match status" value="1"/>
</dbReference>
<evidence type="ECO:0000313" key="7">
    <source>
        <dbReference type="Proteomes" id="UP000515908"/>
    </source>
</evidence>
<reference evidence="6 7" key="1">
    <citation type="submission" date="2020-08" db="EMBL/GenBank/DDBJ databases">
        <authorList>
            <person name="Newling K."/>
            <person name="Davey J."/>
            <person name="Forrester S."/>
        </authorList>
    </citation>
    <scope>NUCLEOTIDE SEQUENCE [LARGE SCALE GENOMIC DNA]</scope>
    <source>
        <strain evidence="7">Crithidia deanei Carvalho (ATCC PRA-265)</strain>
    </source>
</reference>
<dbReference type="EMBL" id="LR877166">
    <property type="protein sequence ID" value="CAD2221668.1"/>
    <property type="molecule type" value="Genomic_DNA"/>
</dbReference>
<dbReference type="InterPro" id="IPR050474">
    <property type="entry name" value="Hel308_SKI2-like"/>
</dbReference>
<dbReference type="GO" id="GO:0003676">
    <property type="term" value="F:nucleic acid binding"/>
    <property type="evidence" value="ECO:0007669"/>
    <property type="project" value="InterPro"/>
</dbReference>
<gene>
    <name evidence="6" type="ORF">ADEAN_000920000</name>
</gene>
<dbReference type="GO" id="GO:0016787">
    <property type="term" value="F:hydrolase activity"/>
    <property type="evidence" value="ECO:0007669"/>
    <property type="project" value="UniProtKB-KW"/>
</dbReference>
<dbReference type="Proteomes" id="UP000515908">
    <property type="component" value="Chromosome 22"/>
</dbReference>
<evidence type="ECO:0000256" key="4">
    <source>
        <dbReference type="ARBA" id="ARBA00022840"/>
    </source>
</evidence>
<keyword evidence="4" id="KW-0067">ATP-binding</keyword>
<evidence type="ECO:0000256" key="3">
    <source>
        <dbReference type="ARBA" id="ARBA00022806"/>
    </source>
</evidence>
<dbReference type="Gene3D" id="1.10.10.10">
    <property type="entry name" value="Winged helix-like DNA-binding domain superfamily/Winged helix DNA-binding domain"/>
    <property type="match status" value="1"/>
</dbReference>
<dbReference type="InterPro" id="IPR036388">
    <property type="entry name" value="WH-like_DNA-bd_sf"/>
</dbReference>
<dbReference type="GO" id="GO:0005524">
    <property type="term" value="F:ATP binding"/>
    <property type="evidence" value="ECO:0007669"/>
    <property type="project" value="UniProtKB-KW"/>
</dbReference>
<evidence type="ECO:0000313" key="6">
    <source>
        <dbReference type="EMBL" id="CAD2221668.1"/>
    </source>
</evidence>
<dbReference type="VEuPathDB" id="TriTrypDB:ADEAN_000920000"/>